<dbReference type="RefSeq" id="WP_238202550.1">
    <property type="nucleotide sequence ID" value="NZ_BPQE01000011.1"/>
</dbReference>
<proteinExistence type="predicted"/>
<organism evidence="2 3">
    <name type="scientific">Methylobacterium aerolatum</name>
    <dbReference type="NCBI Taxonomy" id="418708"/>
    <lineage>
        <taxon>Bacteria</taxon>
        <taxon>Pseudomonadati</taxon>
        <taxon>Pseudomonadota</taxon>
        <taxon>Alphaproteobacteria</taxon>
        <taxon>Hyphomicrobiales</taxon>
        <taxon>Methylobacteriaceae</taxon>
        <taxon>Methylobacterium</taxon>
    </lineage>
</organism>
<accession>A0ABU0HYV6</accession>
<evidence type="ECO:0008006" key="4">
    <source>
        <dbReference type="Google" id="ProtNLM"/>
    </source>
</evidence>
<name>A0ABU0HYV6_9HYPH</name>
<evidence type="ECO:0000256" key="1">
    <source>
        <dbReference type="SAM" id="SignalP"/>
    </source>
</evidence>
<feature type="chain" id="PRO_5046982210" description="Opacity protein" evidence="1">
    <location>
        <begin position="29"/>
        <end position="206"/>
    </location>
</feature>
<dbReference type="SUPFAM" id="SSF56925">
    <property type="entry name" value="OMPA-like"/>
    <property type="match status" value="1"/>
</dbReference>
<comment type="caution">
    <text evidence="2">The sequence shown here is derived from an EMBL/GenBank/DDBJ whole genome shotgun (WGS) entry which is preliminary data.</text>
</comment>
<evidence type="ECO:0000313" key="2">
    <source>
        <dbReference type="EMBL" id="MDQ0447501.1"/>
    </source>
</evidence>
<dbReference type="Gene3D" id="2.40.160.20">
    <property type="match status" value="1"/>
</dbReference>
<dbReference type="Proteomes" id="UP001231124">
    <property type="component" value="Unassembled WGS sequence"/>
</dbReference>
<feature type="signal peptide" evidence="1">
    <location>
        <begin position="1"/>
        <end position="28"/>
    </location>
</feature>
<dbReference type="EMBL" id="JAUSVP010000005">
    <property type="protein sequence ID" value="MDQ0447501.1"/>
    <property type="molecule type" value="Genomic_DNA"/>
</dbReference>
<dbReference type="InterPro" id="IPR011250">
    <property type="entry name" value="OMP/PagP_B-barrel"/>
</dbReference>
<keyword evidence="3" id="KW-1185">Reference proteome</keyword>
<gene>
    <name evidence="2" type="ORF">QO012_002001</name>
</gene>
<evidence type="ECO:0000313" key="3">
    <source>
        <dbReference type="Proteomes" id="UP001231124"/>
    </source>
</evidence>
<sequence length="206" mass="21542">MGLIVFAPRVVRAAILGVPLLAAAPAAAQVFPFSVGFGPLPSFAWPREVEDGQGRWAGSYARLSTGFEAVSSKRFGGYAGPTIGFEGGRLWQDGNLVYGFSGAIDALIPASGGGIPGYNRLSYSRDVAAAFDAKVGTLLTPNVLLYGKVGAYAVHETLRAGPTATSLPFSQDQVALRPDARVGVEWALTDRTTLSLEAGVVGNRLR</sequence>
<reference evidence="2 3" key="1">
    <citation type="submission" date="2023-07" db="EMBL/GenBank/DDBJ databases">
        <title>Genomic Encyclopedia of Type Strains, Phase IV (KMG-IV): sequencing the most valuable type-strain genomes for metagenomic binning, comparative biology and taxonomic classification.</title>
        <authorList>
            <person name="Goeker M."/>
        </authorList>
    </citation>
    <scope>NUCLEOTIDE SEQUENCE [LARGE SCALE GENOMIC DNA]</scope>
    <source>
        <strain evidence="2 3">DSM 19013</strain>
    </source>
</reference>
<protein>
    <recommendedName>
        <fullName evidence="4">Opacity protein</fullName>
    </recommendedName>
</protein>
<keyword evidence="1" id="KW-0732">Signal</keyword>